<dbReference type="Proteomes" id="UP000000557">
    <property type="component" value="Chromosome"/>
</dbReference>
<dbReference type="STRING" id="251221.gene:10760801"/>
<dbReference type="PANTHER" id="PTHR30055">
    <property type="entry name" value="HTH-TYPE TRANSCRIPTIONAL REGULATOR RUTR"/>
    <property type="match status" value="1"/>
</dbReference>
<dbReference type="PRINTS" id="PR00455">
    <property type="entry name" value="HTHTETR"/>
</dbReference>
<dbReference type="Pfam" id="PF14246">
    <property type="entry name" value="TetR_C_7"/>
    <property type="match status" value="1"/>
</dbReference>
<protein>
    <submittedName>
        <fullName evidence="4">TetR family transcriptional regulatory protein</fullName>
    </submittedName>
</protein>
<dbReference type="EnsemblBacteria" id="BAC91232">
    <property type="protein sequence ID" value="BAC91232"/>
    <property type="gene ID" value="BAC91232"/>
</dbReference>
<dbReference type="eggNOG" id="COG1309">
    <property type="taxonomic scope" value="Bacteria"/>
</dbReference>
<dbReference type="SUPFAM" id="SSF48498">
    <property type="entry name" value="Tetracyclin repressor-like, C-terminal domain"/>
    <property type="match status" value="1"/>
</dbReference>
<organism evidence="4 5">
    <name type="scientific">Gloeobacter violaceus (strain ATCC 29082 / PCC 7421)</name>
    <dbReference type="NCBI Taxonomy" id="251221"/>
    <lineage>
        <taxon>Bacteria</taxon>
        <taxon>Bacillati</taxon>
        <taxon>Cyanobacteriota</taxon>
        <taxon>Cyanophyceae</taxon>
        <taxon>Gloeobacterales</taxon>
        <taxon>Gloeobacteraceae</taxon>
        <taxon>Gloeobacter</taxon>
    </lineage>
</organism>
<dbReference type="InterPro" id="IPR050109">
    <property type="entry name" value="HTH-type_TetR-like_transc_reg"/>
</dbReference>
<dbReference type="InParanoid" id="Q7NG82"/>
<sequence>MWSFFENKHFVRLGYPQRLTWRRWTMRFFRPALREEAPSTDNRRKILDASQHLFAQQGFGNTPTSQIAKRAGIAEGTIFRYFPTKKDILIELVTSGWVTILTDLLTELSQMASYTHVENVMRNRMRDMHSNMDLMKVCFFEAQFHPDLRDRVHSEVIARMLDVAEDFFQTAMDRGAYRPMNPKVVARVFLGMFTIAGFSDQTMSGGGSIGQILEMDEMVRGISDIFLHGVVARPES</sequence>
<dbReference type="Pfam" id="PF00440">
    <property type="entry name" value="TetR_N"/>
    <property type="match status" value="1"/>
</dbReference>
<dbReference type="Gene3D" id="1.10.357.10">
    <property type="entry name" value="Tetracycline Repressor, domain 2"/>
    <property type="match status" value="1"/>
</dbReference>
<evidence type="ECO:0000313" key="4">
    <source>
        <dbReference type="EMBL" id="BAC91232.1"/>
    </source>
</evidence>
<keyword evidence="1 2" id="KW-0238">DNA-binding</keyword>
<dbReference type="EMBL" id="BA000045">
    <property type="protein sequence ID" value="BAC91232.1"/>
    <property type="molecule type" value="Genomic_DNA"/>
</dbReference>
<dbReference type="PhylomeDB" id="Q7NG82"/>
<dbReference type="AlphaFoldDB" id="Q7NG82"/>
<gene>
    <name evidence="4" type="ordered locus">glr3291</name>
</gene>
<proteinExistence type="predicted"/>
<dbReference type="GO" id="GO:0006355">
    <property type="term" value="P:regulation of DNA-templated transcription"/>
    <property type="evidence" value="ECO:0000318"/>
    <property type="project" value="GO_Central"/>
</dbReference>
<accession>Q7NG82</accession>
<dbReference type="GO" id="GO:0003700">
    <property type="term" value="F:DNA-binding transcription factor activity"/>
    <property type="evidence" value="ECO:0000318"/>
    <property type="project" value="GO_Central"/>
</dbReference>
<evidence type="ECO:0000313" key="5">
    <source>
        <dbReference type="Proteomes" id="UP000000557"/>
    </source>
</evidence>
<feature type="DNA-binding region" description="H-T-H motif" evidence="2">
    <location>
        <begin position="63"/>
        <end position="82"/>
    </location>
</feature>
<evidence type="ECO:0000256" key="1">
    <source>
        <dbReference type="ARBA" id="ARBA00023125"/>
    </source>
</evidence>
<dbReference type="InterPro" id="IPR001647">
    <property type="entry name" value="HTH_TetR"/>
</dbReference>
<evidence type="ECO:0000259" key="3">
    <source>
        <dbReference type="PROSITE" id="PS50977"/>
    </source>
</evidence>
<reference evidence="4 5" key="1">
    <citation type="journal article" date="2003" name="DNA Res.">
        <title>Complete genome structure of Gloeobacter violaceus PCC 7421, a cyanobacterium that lacks thylakoids.</title>
        <authorList>
            <person name="Nakamura Y."/>
            <person name="Kaneko T."/>
            <person name="Sato S."/>
            <person name="Mimuro M."/>
            <person name="Miyashita H."/>
            <person name="Tsuchiya T."/>
            <person name="Sasamoto S."/>
            <person name="Watanabe A."/>
            <person name="Kawashima K."/>
            <person name="Kishida Y."/>
            <person name="Kiyokawa C."/>
            <person name="Kohara M."/>
            <person name="Matsumoto M."/>
            <person name="Matsuno A."/>
            <person name="Nakazaki N."/>
            <person name="Shimpo S."/>
            <person name="Takeuchi C."/>
            <person name="Yamada M."/>
            <person name="Tabata S."/>
        </authorList>
    </citation>
    <scope>NUCLEOTIDE SEQUENCE [LARGE SCALE GENOMIC DNA]</scope>
    <source>
        <strain evidence="5">ATCC 29082 / PCC 7421</strain>
    </source>
</reference>
<reference evidence="4 5" key="2">
    <citation type="journal article" date="2003" name="DNA Res.">
        <title>Complete genome structure of Gloeobacter violaceus PCC 7421, a cyanobacterium that lacks thylakoids (supplement).</title>
        <authorList>
            <person name="Nakamura Y."/>
            <person name="Kaneko T."/>
            <person name="Sato S."/>
            <person name="Mimuro M."/>
            <person name="Miyashita H."/>
            <person name="Tsuchiya T."/>
            <person name="Sasamoto S."/>
            <person name="Watanabe A."/>
            <person name="Kawashima K."/>
            <person name="Kishida Y."/>
            <person name="Kiyokawa C."/>
            <person name="Kohara M."/>
            <person name="Matsumoto M."/>
            <person name="Matsuno A."/>
            <person name="Nakazaki N."/>
            <person name="Shimpo S."/>
            <person name="Takeuchi C."/>
            <person name="Yamada M."/>
            <person name="Tabata S."/>
        </authorList>
    </citation>
    <scope>NUCLEOTIDE SEQUENCE [LARGE SCALE GENOMIC DNA]</scope>
    <source>
        <strain evidence="5">ATCC 29082 / PCC 7421</strain>
    </source>
</reference>
<dbReference type="GO" id="GO:0000976">
    <property type="term" value="F:transcription cis-regulatory region binding"/>
    <property type="evidence" value="ECO:0000318"/>
    <property type="project" value="GO_Central"/>
</dbReference>
<dbReference type="OrthoDB" id="9780824at2"/>
<dbReference type="PATRIC" id="fig|251221.4.peg.3323"/>
<feature type="domain" description="HTH tetR-type" evidence="3">
    <location>
        <begin position="40"/>
        <end position="100"/>
    </location>
</feature>
<dbReference type="InterPro" id="IPR039536">
    <property type="entry name" value="TetR_C_Proteobacteria"/>
</dbReference>
<dbReference type="SUPFAM" id="SSF46689">
    <property type="entry name" value="Homeodomain-like"/>
    <property type="match status" value="1"/>
</dbReference>
<dbReference type="PROSITE" id="PS50977">
    <property type="entry name" value="HTH_TETR_2"/>
    <property type="match status" value="1"/>
</dbReference>
<evidence type="ECO:0000256" key="2">
    <source>
        <dbReference type="PROSITE-ProRule" id="PRU00335"/>
    </source>
</evidence>
<dbReference type="InterPro" id="IPR036271">
    <property type="entry name" value="Tet_transcr_reg_TetR-rel_C_sf"/>
</dbReference>
<dbReference type="HOGENOM" id="CLU_069356_27_3_3"/>
<dbReference type="KEGG" id="gvi:glr3291"/>
<name>Q7NG82_GLOVI</name>
<dbReference type="PANTHER" id="PTHR30055:SF236">
    <property type="entry name" value="SLL1286 PROTEIN"/>
    <property type="match status" value="1"/>
</dbReference>
<keyword evidence="5" id="KW-1185">Reference proteome</keyword>
<dbReference type="InterPro" id="IPR009057">
    <property type="entry name" value="Homeodomain-like_sf"/>
</dbReference>